<keyword evidence="3" id="KW-1185">Reference proteome</keyword>
<dbReference type="Proteomes" id="UP000190150">
    <property type="component" value="Unassembled WGS sequence"/>
</dbReference>
<proteinExistence type="predicted"/>
<feature type="transmembrane region" description="Helical" evidence="1">
    <location>
        <begin position="57"/>
        <end position="75"/>
    </location>
</feature>
<protein>
    <submittedName>
        <fullName evidence="2">Uncharacterized protein</fullName>
    </submittedName>
</protein>
<evidence type="ECO:0000313" key="3">
    <source>
        <dbReference type="Proteomes" id="UP000190150"/>
    </source>
</evidence>
<feature type="transmembrane region" description="Helical" evidence="1">
    <location>
        <begin position="121"/>
        <end position="141"/>
    </location>
</feature>
<dbReference type="EMBL" id="FUZF01000026">
    <property type="protein sequence ID" value="SKC08301.1"/>
    <property type="molecule type" value="Genomic_DNA"/>
</dbReference>
<keyword evidence="1" id="KW-0472">Membrane</keyword>
<evidence type="ECO:0000313" key="2">
    <source>
        <dbReference type="EMBL" id="SKC08301.1"/>
    </source>
</evidence>
<feature type="transmembrane region" description="Helical" evidence="1">
    <location>
        <begin position="161"/>
        <end position="180"/>
    </location>
</feature>
<accession>A0A1T5GIT2</accession>
<feature type="transmembrane region" description="Helical" evidence="1">
    <location>
        <begin position="25"/>
        <end position="45"/>
    </location>
</feature>
<keyword evidence="1" id="KW-1133">Transmembrane helix</keyword>
<feature type="transmembrane region" description="Helical" evidence="1">
    <location>
        <begin position="81"/>
        <end position="100"/>
    </location>
</feature>
<evidence type="ECO:0000256" key="1">
    <source>
        <dbReference type="SAM" id="Phobius"/>
    </source>
</evidence>
<organism evidence="2 3">
    <name type="scientific">Sphingobacterium nematocida</name>
    <dbReference type="NCBI Taxonomy" id="1513896"/>
    <lineage>
        <taxon>Bacteria</taxon>
        <taxon>Pseudomonadati</taxon>
        <taxon>Bacteroidota</taxon>
        <taxon>Sphingobacteriia</taxon>
        <taxon>Sphingobacteriales</taxon>
        <taxon>Sphingobacteriaceae</taxon>
        <taxon>Sphingobacterium</taxon>
    </lineage>
</organism>
<dbReference type="AlphaFoldDB" id="A0A1T5GIT2"/>
<gene>
    <name evidence="2" type="ORF">SAMN05660841_04110</name>
</gene>
<name>A0A1T5GIT2_9SPHI</name>
<keyword evidence="1" id="KW-0812">Transmembrane</keyword>
<reference evidence="3" key="1">
    <citation type="submission" date="2017-02" db="EMBL/GenBank/DDBJ databases">
        <authorList>
            <person name="Varghese N."/>
            <person name="Submissions S."/>
        </authorList>
    </citation>
    <scope>NUCLEOTIDE SEQUENCE [LARGE SCALE GENOMIC DNA]</scope>
    <source>
        <strain evidence="3">DSM 24091</strain>
    </source>
</reference>
<sequence>MGNSKNMQKLIDKFYIDFKSSHLKVGHIFILVIHVLICIFFWKAYSNQFIDKETLKTGTMFYFFMTTFLLMVGYYRQLRNYKVYILWLIVGIGQYIVYVATKDNPDFMMFRGSSLTPMRALLFMLLTLQLFRQLYMLLTPWDLIITYRRFTWHDTEDNRKMIWLDVVFSIIIYGVTILACV</sequence>